<organism evidence="1 2">
    <name type="scientific">Chaetoceros tenuissimus</name>
    <dbReference type="NCBI Taxonomy" id="426638"/>
    <lineage>
        <taxon>Eukaryota</taxon>
        <taxon>Sar</taxon>
        <taxon>Stramenopiles</taxon>
        <taxon>Ochrophyta</taxon>
        <taxon>Bacillariophyta</taxon>
        <taxon>Coscinodiscophyceae</taxon>
        <taxon>Chaetocerotophycidae</taxon>
        <taxon>Chaetocerotales</taxon>
        <taxon>Chaetocerotaceae</taxon>
        <taxon>Chaetoceros</taxon>
    </lineage>
</organism>
<dbReference type="AlphaFoldDB" id="A0AAD3CP07"/>
<dbReference type="SUPFAM" id="SSF51197">
    <property type="entry name" value="Clavaminate synthase-like"/>
    <property type="match status" value="1"/>
</dbReference>
<protein>
    <recommendedName>
        <fullName evidence="3">Alpha-ketoglutarate-dependent dioxygenase AlkB-like domain-containing protein</fullName>
    </recommendedName>
</protein>
<dbReference type="InterPro" id="IPR037151">
    <property type="entry name" value="AlkB-like_sf"/>
</dbReference>
<name>A0AAD3CP07_9STRA</name>
<keyword evidence="2" id="KW-1185">Reference proteome</keyword>
<sequence>MLSPSTYHAIKIPFIENKELSCYSFYLPHRKNIDTSKDADEVDAGSAFTSHQLNNWFQALHPSQYEDEPDGHAWTDASYKNQLLLRKTAWHTFDERCSCEYGYSDTWQPLIKSEKMMNVLEDITNAVSNMIGDEGSFSELNSVNLNWYPKGGGVGFHADDEFLFDGINRETRIISLSLCSPDPRINSENIVLILMKVIGVHASFKSNERVKSIRRRLRK</sequence>
<accession>A0AAD3CP07</accession>
<dbReference type="Gene3D" id="2.60.120.590">
    <property type="entry name" value="Alpha-ketoglutarate-dependent dioxygenase AlkB-like"/>
    <property type="match status" value="1"/>
</dbReference>
<proteinExistence type="predicted"/>
<dbReference type="EMBL" id="BLLK01000038">
    <property type="protein sequence ID" value="GFH49512.1"/>
    <property type="molecule type" value="Genomic_DNA"/>
</dbReference>
<reference evidence="1 2" key="1">
    <citation type="journal article" date="2021" name="Sci. Rep.">
        <title>The genome of the diatom Chaetoceros tenuissimus carries an ancient integrated fragment of an extant virus.</title>
        <authorList>
            <person name="Hongo Y."/>
            <person name="Kimura K."/>
            <person name="Takaki Y."/>
            <person name="Yoshida Y."/>
            <person name="Baba S."/>
            <person name="Kobayashi G."/>
            <person name="Nagasaki K."/>
            <person name="Hano T."/>
            <person name="Tomaru Y."/>
        </authorList>
    </citation>
    <scope>NUCLEOTIDE SEQUENCE [LARGE SCALE GENOMIC DNA]</scope>
    <source>
        <strain evidence="1 2">NIES-3715</strain>
    </source>
</reference>
<evidence type="ECO:0000313" key="1">
    <source>
        <dbReference type="EMBL" id="GFH49512.1"/>
    </source>
</evidence>
<evidence type="ECO:0008006" key="3">
    <source>
        <dbReference type="Google" id="ProtNLM"/>
    </source>
</evidence>
<comment type="caution">
    <text evidence="1">The sequence shown here is derived from an EMBL/GenBank/DDBJ whole genome shotgun (WGS) entry which is preliminary data.</text>
</comment>
<gene>
    <name evidence="1" type="ORF">CTEN210_05988</name>
</gene>
<evidence type="ECO:0000313" key="2">
    <source>
        <dbReference type="Proteomes" id="UP001054902"/>
    </source>
</evidence>
<dbReference type="Proteomes" id="UP001054902">
    <property type="component" value="Unassembled WGS sequence"/>
</dbReference>